<dbReference type="PANTHER" id="PTHR33495">
    <property type="entry name" value="ANTI-SIGMA FACTOR ANTAGONIST TM_1081-RELATED-RELATED"/>
    <property type="match status" value="1"/>
</dbReference>
<reference evidence="4 5" key="1">
    <citation type="submission" date="2020-08" db="EMBL/GenBank/DDBJ databases">
        <title>Sequencing the genomes of 1000 actinobacteria strains.</title>
        <authorList>
            <person name="Klenk H.-P."/>
        </authorList>
    </citation>
    <scope>NUCLEOTIDE SEQUENCE [LARGE SCALE GENOMIC DNA]</scope>
    <source>
        <strain evidence="4 5">DSM 45913</strain>
    </source>
</reference>
<dbReference type="Proteomes" id="UP000583800">
    <property type="component" value="Unassembled WGS sequence"/>
</dbReference>
<evidence type="ECO:0000313" key="5">
    <source>
        <dbReference type="Proteomes" id="UP000583800"/>
    </source>
</evidence>
<dbReference type="EMBL" id="JACHJB010000004">
    <property type="protein sequence ID" value="MBB6351987.1"/>
    <property type="molecule type" value="Genomic_DNA"/>
</dbReference>
<dbReference type="PROSITE" id="PS50801">
    <property type="entry name" value="STAS"/>
    <property type="match status" value="1"/>
</dbReference>
<dbReference type="RefSeq" id="WP_185089648.1">
    <property type="nucleotide sequence ID" value="NZ_JACHJB010000004.1"/>
</dbReference>
<dbReference type="InterPro" id="IPR003658">
    <property type="entry name" value="Anti-sigma_ant"/>
</dbReference>
<proteinExistence type="inferred from homology"/>
<dbReference type="AlphaFoldDB" id="A0A7X0CBA1"/>
<sequence length="124" mass="13616">MSYGATGKSALVVTSGVFHHCLVLRLEGELDVDAVPLLREHLRRAWELPATPFMIIDLSEVAFCDSVGMSELVSVLQRCEQRGTRLLLGGVQGVVSRVLSITGLRNAFDVYDDFDDAVRYAMTA</sequence>
<dbReference type="Pfam" id="PF01740">
    <property type="entry name" value="STAS"/>
    <property type="match status" value="1"/>
</dbReference>
<evidence type="ECO:0000259" key="3">
    <source>
        <dbReference type="PROSITE" id="PS50801"/>
    </source>
</evidence>
<accession>A0A7X0CBA1</accession>
<dbReference type="SUPFAM" id="SSF52091">
    <property type="entry name" value="SpoIIaa-like"/>
    <property type="match status" value="1"/>
</dbReference>
<comment type="caution">
    <text evidence="4">The sequence shown here is derived from an EMBL/GenBank/DDBJ whole genome shotgun (WGS) entry which is preliminary data.</text>
</comment>
<evidence type="ECO:0000256" key="1">
    <source>
        <dbReference type="ARBA" id="ARBA00009013"/>
    </source>
</evidence>
<dbReference type="Gene3D" id="3.30.750.24">
    <property type="entry name" value="STAS domain"/>
    <property type="match status" value="1"/>
</dbReference>
<feature type="domain" description="STAS" evidence="3">
    <location>
        <begin position="22"/>
        <end position="121"/>
    </location>
</feature>
<organism evidence="4 5">
    <name type="scientific">Nonomuraea muscovyensis</name>
    <dbReference type="NCBI Taxonomy" id="1124761"/>
    <lineage>
        <taxon>Bacteria</taxon>
        <taxon>Bacillati</taxon>
        <taxon>Actinomycetota</taxon>
        <taxon>Actinomycetes</taxon>
        <taxon>Streptosporangiales</taxon>
        <taxon>Streptosporangiaceae</taxon>
        <taxon>Nonomuraea</taxon>
    </lineage>
</organism>
<dbReference type="InterPro" id="IPR002645">
    <property type="entry name" value="STAS_dom"/>
</dbReference>
<dbReference type="InterPro" id="IPR036513">
    <property type="entry name" value="STAS_dom_sf"/>
</dbReference>
<keyword evidence="5" id="KW-1185">Reference proteome</keyword>
<name>A0A7X0CBA1_9ACTN</name>
<evidence type="ECO:0000256" key="2">
    <source>
        <dbReference type="RuleBase" id="RU003749"/>
    </source>
</evidence>
<gene>
    <name evidence="4" type="ORF">FHU36_008570</name>
</gene>
<evidence type="ECO:0000313" key="4">
    <source>
        <dbReference type="EMBL" id="MBB6351987.1"/>
    </source>
</evidence>
<dbReference type="PANTHER" id="PTHR33495:SF2">
    <property type="entry name" value="ANTI-SIGMA FACTOR ANTAGONIST TM_1081-RELATED"/>
    <property type="match status" value="1"/>
</dbReference>
<dbReference type="CDD" id="cd07043">
    <property type="entry name" value="STAS_anti-anti-sigma_factors"/>
    <property type="match status" value="1"/>
</dbReference>
<protein>
    <recommendedName>
        <fullName evidence="2">Anti-sigma factor antagonist</fullName>
    </recommendedName>
</protein>
<comment type="similarity">
    <text evidence="1 2">Belongs to the anti-sigma-factor antagonist family.</text>
</comment>
<dbReference type="NCBIfam" id="TIGR00377">
    <property type="entry name" value="ant_ant_sig"/>
    <property type="match status" value="1"/>
</dbReference>
<dbReference type="GO" id="GO:0043856">
    <property type="term" value="F:anti-sigma factor antagonist activity"/>
    <property type="evidence" value="ECO:0007669"/>
    <property type="project" value="InterPro"/>
</dbReference>